<organism evidence="1 2">
    <name type="scientific">Streptomyces aureoversilis</name>
    <dbReference type="NCBI Taxonomy" id="67277"/>
    <lineage>
        <taxon>Bacteria</taxon>
        <taxon>Bacillati</taxon>
        <taxon>Actinomycetota</taxon>
        <taxon>Actinomycetes</taxon>
        <taxon>Kitasatosporales</taxon>
        <taxon>Streptomycetaceae</taxon>
        <taxon>Streptomyces</taxon>
    </lineage>
</organism>
<proteinExistence type="predicted"/>
<evidence type="ECO:0000313" key="1">
    <source>
        <dbReference type="EMBL" id="MFC5144629.1"/>
    </source>
</evidence>
<dbReference type="EMBL" id="JBHSKJ010000004">
    <property type="protein sequence ID" value="MFC5144629.1"/>
    <property type="molecule type" value="Genomic_DNA"/>
</dbReference>
<protein>
    <recommendedName>
        <fullName evidence="3">Secreted protein</fullName>
    </recommendedName>
</protein>
<reference evidence="2" key="1">
    <citation type="journal article" date="2019" name="Int. J. Syst. Evol. Microbiol.">
        <title>The Global Catalogue of Microorganisms (GCM) 10K type strain sequencing project: providing services to taxonomists for standard genome sequencing and annotation.</title>
        <authorList>
            <consortium name="The Broad Institute Genomics Platform"/>
            <consortium name="The Broad Institute Genome Sequencing Center for Infectious Disease"/>
            <person name="Wu L."/>
            <person name="Ma J."/>
        </authorList>
    </citation>
    <scope>NUCLEOTIDE SEQUENCE [LARGE SCALE GENOMIC DNA]</scope>
    <source>
        <strain evidence="2">CGMCC 4.1641</strain>
    </source>
</reference>
<keyword evidence="2" id="KW-1185">Reference proteome</keyword>
<evidence type="ECO:0008006" key="3">
    <source>
        <dbReference type="Google" id="ProtNLM"/>
    </source>
</evidence>
<dbReference type="Proteomes" id="UP001596222">
    <property type="component" value="Unassembled WGS sequence"/>
</dbReference>
<accession>A0ABV9ZZ34</accession>
<comment type="caution">
    <text evidence="1">The sequence shown here is derived from an EMBL/GenBank/DDBJ whole genome shotgun (WGS) entry which is preliminary data.</text>
</comment>
<sequence length="124" mass="13732">MTATPAHAGESGVTGGGYFTACVPLACASLNYYYEPSDALPRSYDAYMTHIVLTDKVDGDGIWPQLQIKYKNDNSSKWRTVYVHGHDNGEAVLQDNESLFMVKDVYFRVCSQQNGICKQLAKAN</sequence>
<gene>
    <name evidence="1" type="ORF">ACFPP6_08055</name>
</gene>
<name>A0ABV9ZZ34_9ACTN</name>
<dbReference type="RefSeq" id="WP_382038608.1">
    <property type="nucleotide sequence ID" value="NZ_JBHSKJ010000004.1"/>
</dbReference>
<evidence type="ECO:0000313" key="2">
    <source>
        <dbReference type="Proteomes" id="UP001596222"/>
    </source>
</evidence>